<dbReference type="FunFam" id="3.40.50.300:FF:000991">
    <property type="entry name" value="Dephospho-CoA kinase"/>
    <property type="match status" value="1"/>
</dbReference>
<dbReference type="EC" id="2.7.1.24" evidence="8 9"/>
<keyword evidence="4 8" id="KW-0547">Nucleotide-binding</keyword>
<evidence type="ECO:0000256" key="4">
    <source>
        <dbReference type="ARBA" id="ARBA00022741"/>
    </source>
</evidence>
<keyword evidence="5 8" id="KW-0418">Kinase</keyword>
<evidence type="ECO:0000313" key="10">
    <source>
        <dbReference type="EMBL" id="SFU29359.1"/>
    </source>
</evidence>
<reference evidence="10 11" key="1">
    <citation type="submission" date="2016-10" db="EMBL/GenBank/DDBJ databases">
        <authorList>
            <person name="de Groot N.N."/>
        </authorList>
    </citation>
    <scope>NUCLEOTIDE SEQUENCE [LARGE SCALE GENOMIC DNA]</scope>
    <source>
        <strain evidence="10 11">KHGC13</strain>
    </source>
</reference>
<keyword evidence="2 8" id="KW-0963">Cytoplasm</keyword>
<dbReference type="InterPro" id="IPR027417">
    <property type="entry name" value="P-loop_NTPase"/>
</dbReference>
<evidence type="ECO:0000256" key="6">
    <source>
        <dbReference type="ARBA" id="ARBA00022840"/>
    </source>
</evidence>
<dbReference type="InterPro" id="IPR001977">
    <property type="entry name" value="Depp_CoAkinase"/>
</dbReference>
<dbReference type="UniPathway" id="UPA00241">
    <property type="reaction ID" value="UER00356"/>
</dbReference>
<dbReference type="GO" id="GO:0015937">
    <property type="term" value="P:coenzyme A biosynthetic process"/>
    <property type="evidence" value="ECO:0007669"/>
    <property type="project" value="UniProtKB-UniRule"/>
</dbReference>
<proteinExistence type="inferred from homology"/>
<comment type="subcellular location">
    <subcellularLocation>
        <location evidence="8">Cytoplasm</location>
    </subcellularLocation>
</comment>
<comment type="catalytic activity">
    <reaction evidence="8">
        <text>3'-dephospho-CoA + ATP = ADP + CoA + H(+)</text>
        <dbReference type="Rhea" id="RHEA:18245"/>
        <dbReference type="ChEBI" id="CHEBI:15378"/>
        <dbReference type="ChEBI" id="CHEBI:30616"/>
        <dbReference type="ChEBI" id="CHEBI:57287"/>
        <dbReference type="ChEBI" id="CHEBI:57328"/>
        <dbReference type="ChEBI" id="CHEBI:456216"/>
        <dbReference type="EC" id="2.7.1.24"/>
    </reaction>
</comment>
<dbReference type="Pfam" id="PF01121">
    <property type="entry name" value="CoaE"/>
    <property type="match status" value="1"/>
</dbReference>
<keyword evidence="11" id="KW-1185">Reference proteome</keyword>
<dbReference type="AlphaFoldDB" id="A0A1I7EZN9"/>
<evidence type="ECO:0000256" key="3">
    <source>
        <dbReference type="ARBA" id="ARBA00022679"/>
    </source>
</evidence>
<dbReference type="EMBL" id="FPBT01000001">
    <property type="protein sequence ID" value="SFU29359.1"/>
    <property type="molecule type" value="Genomic_DNA"/>
</dbReference>
<sequence length="204" mass="22725">MDVIGITGGIGSGKSTVSDYLRSLGYEIIDADGISRQLTGAGSPILKELGAAFGGGIFTQEGELDRKKLAEIVFCDPAKNRLLQSIVTVKVKEIARDRIRAFRETGEESVLFLDVPLLYETGSEAMCDRVWYVTAEREIRIRRVMKRDGADREQVIARMESQMPEAEKRRRADRVIDNSGDLPGLRRQIDALLEEHTGKGLTNR</sequence>
<dbReference type="NCBIfam" id="TIGR00152">
    <property type="entry name" value="dephospho-CoA kinase"/>
    <property type="match status" value="1"/>
</dbReference>
<evidence type="ECO:0000256" key="5">
    <source>
        <dbReference type="ARBA" id="ARBA00022777"/>
    </source>
</evidence>
<dbReference type="STRING" id="155865.SAMN05216515_102142"/>
<evidence type="ECO:0000313" key="11">
    <source>
        <dbReference type="Proteomes" id="UP000198817"/>
    </source>
</evidence>
<dbReference type="Proteomes" id="UP000198817">
    <property type="component" value="Unassembled WGS sequence"/>
</dbReference>
<comment type="function">
    <text evidence="8">Catalyzes the phosphorylation of the 3'-hydroxyl group of dephosphocoenzyme A to form coenzyme A.</text>
</comment>
<dbReference type="SUPFAM" id="SSF52540">
    <property type="entry name" value="P-loop containing nucleoside triphosphate hydrolases"/>
    <property type="match status" value="1"/>
</dbReference>
<dbReference type="PANTHER" id="PTHR10695">
    <property type="entry name" value="DEPHOSPHO-COA KINASE-RELATED"/>
    <property type="match status" value="1"/>
</dbReference>
<accession>A0A1I7EZN9</accession>
<evidence type="ECO:0000256" key="2">
    <source>
        <dbReference type="ARBA" id="ARBA00022490"/>
    </source>
</evidence>
<dbReference type="CDD" id="cd02022">
    <property type="entry name" value="DPCK"/>
    <property type="match status" value="1"/>
</dbReference>
<keyword evidence="7 8" id="KW-0173">Coenzyme A biosynthesis</keyword>
<dbReference type="Gene3D" id="3.40.50.300">
    <property type="entry name" value="P-loop containing nucleotide triphosphate hydrolases"/>
    <property type="match status" value="1"/>
</dbReference>
<evidence type="ECO:0000256" key="1">
    <source>
        <dbReference type="ARBA" id="ARBA00009018"/>
    </source>
</evidence>
<dbReference type="GO" id="GO:0005737">
    <property type="term" value="C:cytoplasm"/>
    <property type="evidence" value="ECO:0007669"/>
    <property type="project" value="UniProtKB-SubCell"/>
</dbReference>
<comment type="pathway">
    <text evidence="8">Cofactor biosynthesis; coenzyme A biosynthesis; CoA from (R)-pantothenate: step 5/5.</text>
</comment>
<organism evidence="10 11">
    <name type="scientific">Eubacterium pyruvativorans</name>
    <dbReference type="NCBI Taxonomy" id="155865"/>
    <lineage>
        <taxon>Bacteria</taxon>
        <taxon>Bacillati</taxon>
        <taxon>Bacillota</taxon>
        <taxon>Clostridia</taxon>
        <taxon>Eubacteriales</taxon>
        <taxon>Eubacteriaceae</taxon>
        <taxon>Eubacterium</taxon>
    </lineage>
</organism>
<dbReference type="GO" id="GO:0004140">
    <property type="term" value="F:dephospho-CoA kinase activity"/>
    <property type="evidence" value="ECO:0007669"/>
    <property type="project" value="UniProtKB-UniRule"/>
</dbReference>
<keyword evidence="6 8" id="KW-0067">ATP-binding</keyword>
<evidence type="ECO:0000256" key="7">
    <source>
        <dbReference type="ARBA" id="ARBA00022993"/>
    </source>
</evidence>
<dbReference type="HAMAP" id="MF_00376">
    <property type="entry name" value="Dephospho_CoA_kinase"/>
    <property type="match status" value="1"/>
</dbReference>
<dbReference type="OrthoDB" id="9768127at2"/>
<gene>
    <name evidence="8" type="primary">coaE</name>
    <name evidence="10" type="ORF">SAMN05216508_101141</name>
</gene>
<feature type="binding site" evidence="8">
    <location>
        <begin position="11"/>
        <end position="16"/>
    </location>
    <ligand>
        <name>ATP</name>
        <dbReference type="ChEBI" id="CHEBI:30616"/>
    </ligand>
</feature>
<keyword evidence="3 8" id="KW-0808">Transferase</keyword>
<evidence type="ECO:0000256" key="8">
    <source>
        <dbReference type="HAMAP-Rule" id="MF_00376"/>
    </source>
</evidence>
<dbReference type="GO" id="GO:0005524">
    <property type="term" value="F:ATP binding"/>
    <property type="evidence" value="ECO:0007669"/>
    <property type="project" value="UniProtKB-UniRule"/>
</dbReference>
<dbReference type="PANTHER" id="PTHR10695:SF46">
    <property type="entry name" value="BIFUNCTIONAL COENZYME A SYNTHASE-RELATED"/>
    <property type="match status" value="1"/>
</dbReference>
<dbReference type="RefSeq" id="WP_090469270.1">
    <property type="nucleotide sequence ID" value="NZ_FOWF01000002.1"/>
</dbReference>
<dbReference type="PROSITE" id="PS51219">
    <property type="entry name" value="DPCK"/>
    <property type="match status" value="1"/>
</dbReference>
<name>A0A1I7EZN9_9FIRM</name>
<comment type="similarity">
    <text evidence="1 8">Belongs to the CoaE family.</text>
</comment>
<evidence type="ECO:0000256" key="9">
    <source>
        <dbReference type="NCBIfam" id="TIGR00152"/>
    </source>
</evidence>
<protein>
    <recommendedName>
        <fullName evidence="8 9">Dephospho-CoA kinase</fullName>
        <ecNumber evidence="8 9">2.7.1.24</ecNumber>
    </recommendedName>
    <alternativeName>
        <fullName evidence="8">Dephosphocoenzyme A kinase</fullName>
    </alternativeName>
</protein>